<dbReference type="Pfam" id="PF01129">
    <property type="entry name" value="ART"/>
    <property type="match status" value="1"/>
</dbReference>
<dbReference type="PRINTS" id="PR00970">
    <property type="entry name" value="RIBTRNSFRASE"/>
</dbReference>
<keyword evidence="11 14" id="KW-0520">NAD</keyword>
<evidence type="ECO:0000313" key="15">
    <source>
        <dbReference type="EMBL" id="RMB90865.1"/>
    </source>
</evidence>
<organism evidence="15 16">
    <name type="scientific">Hirundo rustica rustica</name>
    <dbReference type="NCBI Taxonomy" id="333673"/>
    <lineage>
        <taxon>Eukaryota</taxon>
        <taxon>Metazoa</taxon>
        <taxon>Chordata</taxon>
        <taxon>Craniata</taxon>
        <taxon>Vertebrata</taxon>
        <taxon>Euteleostomi</taxon>
        <taxon>Archelosauria</taxon>
        <taxon>Archosauria</taxon>
        <taxon>Dinosauria</taxon>
        <taxon>Saurischia</taxon>
        <taxon>Theropoda</taxon>
        <taxon>Coelurosauria</taxon>
        <taxon>Aves</taxon>
        <taxon>Neognathae</taxon>
        <taxon>Neoaves</taxon>
        <taxon>Telluraves</taxon>
        <taxon>Australaves</taxon>
        <taxon>Passeriformes</taxon>
        <taxon>Sylvioidea</taxon>
        <taxon>Hirundinidae</taxon>
        <taxon>Hirundo</taxon>
    </lineage>
</organism>
<evidence type="ECO:0000313" key="16">
    <source>
        <dbReference type="Proteomes" id="UP000269221"/>
    </source>
</evidence>
<dbReference type="PROSITE" id="PS51996">
    <property type="entry name" value="TR_MART"/>
    <property type="match status" value="1"/>
</dbReference>
<dbReference type="EMBL" id="QRBI01000242">
    <property type="protein sequence ID" value="RMB90865.1"/>
    <property type="molecule type" value="Genomic_DNA"/>
</dbReference>
<evidence type="ECO:0000256" key="3">
    <source>
        <dbReference type="ARBA" id="ARBA00022525"/>
    </source>
</evidence>
<dbReference type="PROSITE" id="PS01291">
    <property type="entry name" value="ART"/>
    <property type="match status" value="1"/>
</dbReference>
<comment type="similarity">
    <text evidence="2 14">Belongs to the Arg-specific ADP-ribosyltransferase family.</text>
</comment>
<name>A0A3M0IQ92_HIRRU</name>
<dbReference type="OrthoDB" id="423533at2759"/>
<dbReference type="PANTHER" id="PTHR10339:SF25">
    <property type="entry name" value="SECRETED EXOENZYME S"/>
    <property type="match status" value="1"/>
</dbReference>
<dbReference type="AlphaFoldDB" id="A0A3M0IQ92"/>
<feature type="signal peptide" evidence="14">
    <location>
        <begin position="1"/>
        <end position="19"/>
    </location>
</feature>
<dbReference type="InterPro" id="IPR000768">
    <property type="entry name" value="ART"/>
</dbReference>
<reference evidence="15 16" key="1">
    <citation type="submission" date="2018-07" db="EMBL/GenBank/DDBJ databases">
        <title>A high quality draft genome assembly of the barn swallow (H. rustica rustica).</title>
        <authorList>
            <person name="Formenti G."/>
            <person name="Chiara M."/>
            <person name="Poveda L."/>
            <person name="Francoijs K.-J."/>
            <person name="Bonisoli-Alquati A."/>
            <person name="Canova L."/>
            <person name="Gianfranceschi L."/>
            <person name="Horner D.S."/>
            <person name="Saino N."/>
        </authorList>
    </citation>
    <scope>NUCLEOTIDE SEQUENCE [LARGE SCALE GENOMIC DNA]</scope>
    <source>
        <strain evidence="15">Chelidonia</strain>
        <tissue evidence="15">Blood</tissue>
    </source>
</reference>
<comment type="subcellular location">
    <subcellularLocation>
        <location evidence="1">Secreted</location>
    </subcellularLocation>
</comment>
<evidence type="ECO:0000256" key="2">
    <source>
        <dbReference type="ARBA" id="ARBA00009558"/>
    </source>
</evidence>
<keyword evidence="8 14" id="KW-0732">Signal</keyword>
<keyword evidence="5 14" id="KW-0328">Glycosyltransferase</keyword>
<dbReference type="GO" id="GO:0003950">
    <property type="term" value="F:NAD+ poly-ADP-ribosyltransferase activity"/>
    <property type="evidence" value="ECO:0007669"/>
    <property type="project" value="UniProtKB-ARBA"/>
</dbReference>
<dbReference type="Gene3D" id="3.90.176.10">
    <property type="entry name" value="Toxin ADP-ribosyltransferase, Chain A, domain 1"/>
    <property type="match status" value="1"/>
</dbReference>
<evidence type="ECO:0000256" key="1">
    <source>
        <dbReference type="ARBA" id="ARBA00004613"/>
    </source>
</evidence>
<protein>
    <recommendedName>
        <fullName evidence="14">NAD(P)(+)--arginine ADP-ribosyltransferase</fullName>
        <ecNumber evidence="14">2.4.2.31</ecNumber>
    </recommendedName>
    <alternativeName>
        <fullName evidence="14">Mono(ADP-ribosyl)transferase</fullName>
    </alternativeName>
</protein>
<keyword evidence="10" id="KW-0843">Virulence</keyword>
<keyword evidence="4" id="KW-0800">Toxin</keyword>
<sequence length="368" mass="40287">MAPLAHTLALLAMAMATAAIIELSLDMAPNSFDDQYLKCTESMPKKFRELQFSDFCENKMFAKNWTKAKADWAAGGSVSHSLTQDQAIALWAYTMKELGLYQQFNVATRAAGSSKWKYRNEFHFKSLHFLLTQALQKLRCPNQCYDVHRGVGDIKFSVNKNDEVRFGQFASSSTSENVAKGFGQGTLFKVHTCHGVDIQEFSKHPEEEEVLIPPFEIFSVTDVSEEGNTVVIELQSIGNTSNYDCEWLKGCCGFGGHCGHHAHKCHQDLQRNEDTKATEASVATMVTLATVTIVAIVATVATLAPRTTLGIGSTMVTTAIVATVTHEATVATVVTMVTVTTEATVATVVPKCSWSPRPPQALQPPRSL</sequence>
<dbReference type="GO" id="GO:0046677">
    <property type="term" value="P:response to antibiotic"/>
    <property type="evidence" value="ECO:0007669"/>
    <property type="project" value="UniProtKB-ARBA"/>
</dbReference>
<evidence type="ECO:0000256" key="6">
    <source>
        <dbReference type="ARBA" id="ARBA00022679"/>
    </source>
</evidence>
<feature type="chain" id="PRO_5017851618" description="NAD(P)(+)--arginine ADP-ribosyltransferase" evidence="14">
    <location>
        <begin position="20"/>
        <end position="368"/>
    </location>
</feature>
<gene>
    <name evidence="15" type="ORF">DUI87_32698</name>
</gene>
<evidence type="ECO:0000256" key="7">
    <source>
        <dbReference type="ARBA" id="ARBA00022695"/>
    </source>
</evidence>
<dbReference type="FunFam" id="3.90.176.10:FF:000001">
    <property type="entry name" value="NAD(P)(+)--arginine ADP-ribosyltransferase"/>
    <property type="match status" value="1"/>
</dbReference>
<dbReference type="GO" id="GO:0016779">
    <property type="term" value="F:nucleotidyltransferase activity"/>
    <property type="evidence" value="ECO:0007669"/>
    <property type="project" value="UniProtKB-KW"/>
</dbReference>
<keyword evidence="12" id="KW-1015">Disulfide bond</keyword>
<evidence type="ECO:0000256" key="12">
    <source>
        <dbReference type="ARBA" id="ARBA00023157"/>
    </source>
</evidence>
<dbReference type="EC" id="2.4.2.31" evidence="14"/>
<keyword evidence="16" id="KW-1185">Reference proteome</keyword>
<keyword evidence="6 14" id="KW-0808">Transferase</keyword>
<dbReference type="GO" id="GO:0090729">
    <property type="term" value="F:toxin activity"/>
    <property type="evidence" value="ECO:0007669"/>
    <property type="project" value="UniProtKB-KW"/>
</dbReference>
<evidence type="ECO:0000256" key="5">
    <source>
        <dbReference type="ARBA" id="ARBA00022676"/>
    </source>
</evidence>
<keyword evidence="9 14" id="KW-0521">NADP</keyword>
<evidence type="ECO:0000256" key="4">
    <source>
        <dbReference type="ARBA" id="ARBA00022656"/>
    </source>
</evidence>
<dbReference type="InterPro" id="IPR050999">
    <property type="entry name" value="ADP-ribosyltransferase_ARG"/>
</dbReference>
<evidence type="ECO:0000256" key="11">
    <source>
        <dbReference type="ARBA" id="ARBA00023027"/>
    </source>
</evidence>
<accession>A0A3M0IQ92</accession>
<dbReference type="SUPFAM" id="SSF56399">
    <property type="entry name" value="ADP-ribosylation"/>
    <property type="match status" value="1"/>
</dbReference>
<dbReference type="PANTHER" id="PTHR10339">
    <property type="entry name" value="ADP-RIBOSYLTRANSFERASE"/>
    <property type="match status" value="1"/>
</dbReference>
<dbReference type="GO" id="GO:0044194">
    <property type="term" value="C:cytolytic granule"/>
    <property type="evidence" value="ECO:0007669"/>
    <property type="project" value="UniProtKB-ARBA"/>
</dbReference>
<comment type="caution">
    <text evidence="15">The sequence shown here is derived from an EMBL/GenBank/DDBJ whole genome shotgun (WGS) entry which is preliminary data.</text>
</comment>
<evidence type="ECO:0000256" key="9">
    <source>
        <dbReference type="ARBA" id="ARBA00022857"/>
    </source>
</evidence>
<keyword evidence="7" id="KW-0548">Nucleotidyltransferase</keyword>
<evidence type="ECO:0000256" key="10">
    <source>
        <dbReference type="ARBA" id="ARBA00023026"/>
    </source>
</evidence>
<evidence type="ECO:0000256" key="13">
    <source>
        <dbReference type="ARBA" id="ARBA00047597"/>
    </source>
</evidence>
<evidence type="ECO:0000256" key="14">
    <source>
        <dbReference type="RuleBase" id="RU361228"/>
    </source>
</evidence>
<dbReference type="Proteomes" id="UP000269221">
    <property type="component" value="Unassembled WGS sequence"/>
</dbReference>
<comment type="catalytic activity">
    <reaction evidence="13 14">
        <text>L-arginyl-[protein] + NAD(+) = N(omega)-(ADP-D-ribosyl)-L-arginyl-[protein] + nicotinamide + H(+)</text>
        <dbReference type="Rhea" id="RHEA:19149"/>
        <dbReference type="Rhea" id="RHEA-COMP:10532"/>
        <dbReference type="Rhea" id="RHEA-COMP:15087"/>
        <dbReference type="ChEBI" id="CHEBI:15378"/>
        <dbReference type="ChEBI" id="CHEBI:17154"/>
        <dbReference type="ChEBI" id="CHEBI:29965"/>
        <dbReference type="ChEBI" id="CHEBI:57540"/>
        <dbReference type="ChEBI" id="CHEBI:142554"/>
        <dbReference type="EC" id="2.4.2.31"/>
    </reaction>
</comment>
<dbReference type="GO" id="GO:0106274">
    <property type="term" value="F:NAD+-protein-arginine ADP-ribosyltransferase activity"/>
    <property type="evidence" value="ECO:0007669"/>
    <property type="project" value="UniProtKB-EC"/>
</dbReference>
<evidence type="ECO:0000256" key="8">
    <source>
        <dbReference type="ARBA" id="ARBA00022729"/>
    </source>
</evidence>
<dbReference type="GO" id="GO:0005615">
    <property type="term" value="C:extracellular space"/>
    <property type="evidence" value="ECO:0007669"/>
    <property type="project" value="UniProtKB-ARBA"/>
</dbReference>
<keyword evidence="3" id="KW-0964">Secreted</keyword>
<proteinExistence type="inferred from homology"/>